<evidence type="ECO:0000313" key="3">
    <source>
        <dbReference type="Proteomes" id="UP001144471"/>
    </source>
</evidence>
<keyword evidence="1" id="KW-0732">Signal</keyword>
<reference evidence="2" key="1">
    <citation type="submission" date="2022-12" db="EMBL/GenBank/DDBJ databases">
        <title>Reference genome sequencing for broad-spectrum identification of bacterial and archaeal isolates by mass spectrometry.</title>
        <authorList>
            <person name="Sekiguchi Y."/>
            <person name="Tourlousse D.M."/>
        </authorList>
    </citation>
    <scope>NUCLEOTIDE SEQUENCE</scope>
    <source>
        <strain evidence="2">10succ1</strain>
    </source>
</reference>
<dbReference type="EMBL" id="BSDY01000034">
    <property type="protein sequence ID" value="GLI58113.1"/>
    <property type="molecule type" value="Genomic_DNA"/>
</dbReference>
<gene>
    <name evidence="2" type="ORF">PM10SUCC1_36270</name>
</gene>
<name>A0A9W6LPR6_9FUSO</name>
<proteinExistence type="predicted"/>
<evidence type="ECO:0000313" key="2">
    <source>
        <dbReference type="EMBL" id="GLI58113.1"/>
    </source>
</evidence>
<comment type="caution">
    <text evidence="2">The sequence shown here is derived from an EMBL/GenBank/DDBJ whole genome shotgun (WGS) entry which is preliminary data.</text>
</comment>
<sequence>MKKLLGVLFLLFTITAFGSPVLPQNSNLMVKMDSTLDSNSAFDGQIFTGTLQSNVTLQDGGVVRAGSKVFGRVISSNSAGNISGSSRLAITITELQVDGFNYGINTTAIGFEGANQAVDTAKKATGAAAIGGLFNKARGSSGSKGLKVGGALGAGAGLLTNSGAIAIRAGEILQFKTTTAVVVGK</sequence>
<evidence type="ECO:0000256" key="1">
    <source>
        <dbReference type="SAM" id="SignalP"/>
    </source>
</evidence>
<dbReference type="AlphaFoldDB" id="A0A9W6LPR6"/>
<accession>A0A9W6LPR6</accession>
<organism evidence="2 3">
    <name type="scientific">Propionigenium maris DSM 9537</name>
    <dbReference type="NCBI Taxonomy" id="1123000"/>
    <lineage>
        <taxon>Bacteria</taxon>
        <taxon>Fusobacteriati</taxon>
        <taxon>Fusobacteriota</taxon>
        <taxon>Fusobacteriia</taxon>
        <taxon>Fusobacteriales</taxon>
        <taxon>Fusobacteriaceae</taxon>
        <taxon>Propionigenium</taxon>
    </lineage>
</organism>
<protein>
    <submittedName>
        <fullName evidence="2">Uncharacterized protein</fullName>
    </submittedName>
</protein>
<dbReference type="RefSeq" id="WP_281837788.1">
    <property type="nucleotide sequence ID" value="NZ_BSDY01000034.1"/>
</dbReference>
<keyword evidence="3" id="KW-1185">Reference proteome</keyword>
<feature type="chain" id="PRO_5040964031" evidence="1">
    <location>
        <begin position="19"/>
        <end position="185"/>
    </location>
</feature>
<dbReference type="Proteomes" id="UP001144471">
    <property type="component" value="Unassembled WGS sequence"/>
</dbReference>
<feature type="signal peptide" evidence="1">
    <location>
        <begin position="1"/>
        <end position="18"/>
    </location>
</feature>